<evidence type="ECO:0000256" key="1">
    <source>
        <dbReference type="ARBA" id="ARBA00000966"/>
    </source>
</evidence>
<dbReference type="GO" id="GO:0030245">
    <property type="term" value="P:cellulose catabolic process"/>
    <property type="evidence" value="ECO:0007669"/>
    <property type="project" value="UniProtKB-KW"/>
</dbReference>
<dbReference type="SUPFAM" id="SSF48208">
    <property type="entry name" value="Six-hairpin glycosidases"/>
    <property type="match status" value="1"/>
</dbReference>
<dbReference type="Gene3D" id="1.50.10.10">
    <property type="match status" value="1"/>
</dbReference>
<organism evidence="9 10">
    <name type="scientific">Vibrio alginolyticus</name>
    <dbReference type="NCBI Taxonomy" id="663"/>
    <lineage>
        <taxon>Bacteria</taxon>
        <taxon>Pseudomonadati</taxon>
        <taxon>Pseudomonadota</taxon>
        <taxon>Gammaproteobacteria</taxon>
        <taxon>Vibrionales</taxon>
        <taxon>Vibrionaceae</taxon>
        <taxon>Vibrio</taxon>
    </lineage>
</organism>
<dbReference type="InterPro" id="IPR002037">
    <property type="entry name" value="Glyco_hydro_8"/>
</dbReference>
<dbReference type="EC" id="3.2.1.4" evidence="3"/>
<dbReference type="NCBIfam" id="NF008305">
    <property type="entry name" value="PRK11097.1"/>
    <property type="match status" value="1"/>
</dbReference>
<sequence length="368" mass="41402">MKKLISFLMLFVSPYLWANTCEWPQWETFKSVYMEQGRVVDGSDERMITTSEGQSYALFFALVANDPKTFDQVLKWTQSHLADGDLTARLPAWLWGRKENGQFGVLDSNPASDSDLWIAYSLVEAGRLWNNYYYQTLGHLIASRILREETINIAGVGTVLLPAPTGFDADGQYRVNPSYVPLQLIARMQSLYPQYNWDSMYKASVHMLEKTMPAGFSPDWAALRNGRYSSDVVTGPMGSYNAIRTYLWAGMLNDQVSEKAVLVQKMQPFVAATKALGAPAREVNTETGKYTQAGSAGFSAAALPLLAASGESTLLETQFRRAQNELVVDKNDHYYDNVLSLFGLGWHEERYRFGVQGELLPVWSERCQ</sequence>
<evidence type="ECO:0000313" key="9">
    <source>
        <dbReference type="EMBL" id="NMR73907.1"/>
    </source>
</evidence>
<dbReference type="PRINTS" id="PR00735">
    <property type="entry name" value="GLHYDRLASE8"/>
</dbReference>
<comment type="similarity">
    <text evidence="2">Belongs to the glycosyl hydrolase 8 (cellulase D) family.</text>
</comment>
<dbReference type="EMBL" id="JABCMA010000008">
    <property type="protein sequence ID" value="NMR73907.1"/>
    <property type="molecule type" value="Genomic_DNA"/>
</dbReference>
<dbReference type="InterPro" id="IPR012341">
    <property type="entry name" value="6hp_glycosidase-like_sf"/>
</dbReference>
<accession>A0A7Y0MV44</accession>
<proteinExistence type="inferred from homology"/>
<comment type="catalytic activity">
    <reaction evidence="1">
        <text>Endohydrolysis of (1-&gt;4)-beta-D-glucosidic linkages in cellulose, lichenin and cereal beta-D-glucans.</text>
        <dbReference type="EC" id="3.2.1.4"/>
    </reaction>
</comment>
<evidence type="ECO:0000313" key="10">
    <source>
        <dbReference type="Proteomes" id="UP000565155"/>
    </source>
</evidence>
<dbReference type="Proteomes" id="UP000565155">
    <property type="component" value="Unassembled WGS sequence"/>
</dbReference>
<evidence type="ECO:0000256" key="4">
    <source>
        <dbReference type="ARBA" id="ARBA00022801"/>
    </source>
</evidence>
<keyword evidence="5" id="KW-0136">Cellulose degradation</keyword>
<dbReference type="Pfam" id="PF01270">
    <property type="entry name" value="Glyco_hydro_8"/>
    <property type="match status" value="1"/>
</dbReference>
<dbReference type="RefSeq" id="WP_132936491.1">
    <property type="nucleotide sequence ID" value="NZ_CP071058.1"/>
</dbReference>
<gene>
    <name evidence="9" type="primary">bcsZ</name>
    <name evidence="9" type="ORF">HKB35_09785</name>
</gene>
<evidence type="ECO:0000256" key="7">
    <source>
        <dbReference type="ARBA" id="ARBA00023326"/>
    </source>
</evidence>
<evidence type="ECO:0000256" key="6">
    <source>
        <dbReference type="ARBA" id="ARBA00023295"/>
    </source>
</evidence>
<protein>
    <recommendedName>
        <fullName evidence="3">cellulase</fullName>
        <ecNumber evidence="3">3.2.1.4</ecNumber>
    </recommendedName>
</protein>
<keyword evidence="7" id="KW-0119">Carbohydrate metabolism</keyword>
<evidence type="ECO:0000256" key="8">
    <source>
        <dbReference type="SAM" id="SignalP"/>
    </source>
</evidence>
<evidence type="ECO:0000256" key="2">
    <source>
        <dbReference type="ARBA" id="ARBA00009209"/>
    </source>
</evidence>
<dbReference type="InterPro" id="IPR008928">
    <property type="entry name" value="6-hairpin_glycosidase_sf"/>
</dbReference>
<keyword evidence="4 9" id="KW-0378">Hydrolase</keyword>
<feature type="chain" id="PRO_5030519277" description="cellulase" evidence="8">
    <location>
        <begin position="19"/>
        <end position="368"/>
    </location>
</feature>
<reference evidence="9 10" key="1">
    <citation type="submission" date="2020-04" db="EMBL/GenBank/DDBJ databases">
        <title>Whole-genome sequencing of Vibrio spp. from China reveals different genetic environments of blaCTX-M-14 among diverse lineages.</title>
        <authorList>
            <person name="Zheng Z."/>
            <person name="Ye L."/>
            <person name="Chen S."/>
        </authorList>
    </citation>
    <scope>NUCLEOTIDE SEQUENCE [LARGE SCALE GENOMIC DNA]</scope>
    <source>
        <strain evidence="9 10">Vb1636</strain>
    </source>
</reference>
<dbReference type="GeneID" id="75168447"/>
<keyword evidence="8" id="KW-0732">Signal</keyword>
<evidence type="ECO:0000256" key="5">
    <source>
        <dbReference type="ARBA" id="ARBA00023001"/>
    </source>
</evidence>
<feature type="signal peptide" evidence="8">
    <location>
        <begin position="1"/>
        <end position="18"/>
    </location>
</feature>
<evidence type="ECO:0000256" key="3">
    <source>
        <dbReference type="ARBA" id="ARBA00012601"/>
    </source>
</evidence>
<comment type="caution">
    <text evidence="9">The sequence shown here is derived from an EMBL/GenBank/DDBJ whole genome shotgun (WGS) entry which is preliminary data.</text>
</comment>
<keyword evidence="6 9" id="KW-0326">Glycosidase</keyword>
<keyword evidence="7" id="KW-0624">Polysaccharide degradation</keyword>
<dbReference type="GO" id="GO:0008810">
    <property type="term" value="F:cellulase activity"/>
    <property type="evidence" value="ECO:0007669"/>
    <property type="project" value="UniProtKB-EC"/>
</dbReference>
<dbReference type="AlphaFoldDB" id="A0A7Y0MV44"/>
<name>A0A7Y0MV44_VIBAL</name>